<accession>A0A1J4N562</accession>
<gene>
    <name evidence="6" type="ORF">UG56_012020</name>
</gene>
<dbReference type="STRING" id="1844.UG56_012020"/>
<dbReference type="InterPro" id="IPR002125">
    <property type="entry name" value="CMP_dCMP_dom"/>
</dbReference>
<feature type="domain" description="CMP/dCMP-type deaminase" evidence="5">
    <location>
        <begin position="1"/>
        <end position="123"/>
    </location>
</feature>
<dbReference type="AlphaFoldDB" id="A0A1J4N562"/>
<evidence type="ECO:0000256" key="1">
    <source>
        <dbReference type="ARBA" id="ARBA00006576"/>
    </source>
</evidence>
<keyword evidence="4" id="KW-0862">Zinc</keyword>
<dbReference type="GO" id="GO:0006152">
    <property type="term" value="P:purine nucleoside catabolic process"/>
    <property type="evidence" value="ECO:0007669"/>
    <property type="project" value="TreeGrafter"/>
</dbReference>
<dbReference type="FunFam" id="3.40.140.10:FF:000011">
    <property type="entry name" value="tRNA-specific adenosine deaminase"/>
    <property type="match status" value="1"/>
</dbReference>
<dbReference type="EMBL" id="JZDQ02000014">
    <property type="protein sequence ID" value="OIJ26684.1"/>
    <property type="molecule type" value="Genomic_DNA"/>
</dbReference>
<evidence type="ECO:0000256" key="3">
    <source>
        <dbReference type="ARBA" id="ARBA00022801"/>
    </source>
</evidence>
<comment type="similarity">
    <text evidence="1">Belongs to the cytidine and deoxycytidylate deaminase family.</text>
</comment>
<dbReference type="SUPFAM" id="SSF53927">
    <property type="entry name" value="Cytidine deaminase-like"/>
    <property type="match status" value="1"/>
</dbReference>
<dbReference type="PANTHER" id="PTHR11079:SF161">
    <property type="entry name" value="CMP_DCMP-TYPE DEAMINASE DOMAIN-CONTAINING PROTEIN"/>
    <property type="match status" value="1"/>
</dbReference>
<name>A0A1J4N562_9ACTN</name>
<protein>
    <submittedName>
        <fullName evidence="6">tRNA-specific adenosine deaminase</fullName>
    </submittedName>
</protein>
<dbReference type="CDD" id="cd01285">
    <property type="entry name" value="nucleoside_deaminase"/>
    <property type="match status" value="1"/>
</dbReference>
<dbReference type="OrthoDB" id="9802676at2"/>
<keyword evidence="2" id="KW-0479">Metal-binding</keyword>
<dbReference type="PANTHER" id="PTHR11079">
    <property type="entry name" value="CYTOSINE DEAMINASE FAMILY MEMBER"/>
    <property type="match status" value="1"/>
</dbReference>
<comment type="caution">
    <text evidence="6">The sequence shown here is derived from an EMBL/GenBank/DDBJ whole genome shotgun (WGS) entry which is preliminary data.</text>
</comment>
<reference evidence="6" key="1">
    <citation type="submission" date="2016-10" db="EMBL/GenBank/DDBJ databases">
        <title>Draft Genome Sequence of Nocardioides luteus Strain BAFB, an Alkane-Degrading Bacterium Isolated from JP-7 Polluted Soil.</title>
        <authorList>
            <person name="Brown L."/>
            <person name="Ruiz O.N."/>
            <person name="Gunasekera T."/>
        </authorList>
    </citation>
    <scope>NUCLEOTIDE SEQUENCE [LARGE SCALE GENOMIC DNA]</scope>
    <source>
        <strain evidence="6">BAFB</strain>
    </source>
</reference>
<keyword evidence="3" id="KW-0378">Hydrolase</keyword>
<dbReference type="InterPro" id="IPR016193">
    <property type="entry name" value="Cytidine_deaminase-like"/>
</dbReference>
<dbReference type="Gene3D" id="3.40.140.10">
    <property type="entry name" value="Cytidine Deaminase, domain 2"/>
    <property type="match status" value="1"/>
</dbReference>
<evidence type="ECO:0000256" key="4">
    <source>
        <dbReference type="ARBA" id="ARBA00022833"/>
    </source>
</evidence>
<dbReference type="GO" id="GO:0046872">
    <property type="term" value="F:metal ion binding"/>
    <property type="evidence" value="ECO:0007669"/>
    <property type="project" value="UniProtKB-KW"/>
</dbReference>
<dbReference type="PROSITE" id="PS51747">
    <property type="entry name" value="CYT_DCMP_DEAMINASES_2"/>
    <property type="match status" value="1"/>
</dbReference>
<keyword evidence="7" id="KW-1185">Reference proteome</keyword>
<dbReference type="RefSeq" id="WP_045551128.1">
    <property type="nucleotide sequence ID" value="NZ_JADOVJ010000001.1"/>
</dbReference>
<evidence type="ECO:0000313" key="6">
    <source>
        <dbReference type="EMBL" id="OIJ26684.1"/>
    </source>
</evidence>
<organism evidence="6 7">
    <name type="scientific">Nocardioides luteus</name>
    <dbReference type="NCBI Taxonomy" id="1844"/>
    <lineage>
        <taxon>Bacteria</taxon>
        <taxon>Bacillati</taxon>
        <taxon>Actinomycetota</taxon>
        <taxon>Actinomycetes</taxon>
        <taxon>Propionibacteriales</taxon>
        <taxon>Nocardioidaceae</taxon>
        <taxon>Nocardioides</taxon>
    </lineage>
</organism>
<evidence type="ECO:0000259" key="5">
    <source>
        <dbReference type="PROSITE" id="PS51747"/>
    </source>
</evidence>
<evidence type="ECO:0000313" key="7">
    <source>
        <dbReference type="Proteomes" id="UP000033772"/>
    </source>
</evidence>
<dbReference type="GO" id="GO:0047974">
    <property type="term" value="F:guanosine deaminase activity"/>
    <property type="evidence" value="ECO:0007669"/>
    <property type="project" value="TreeGrafter"/>
</dbReference>
<sequence>MTDTMWLEQAVALAVRNVNNGGGPFGAIILRDGILLGTGQNRVTRDLDPSAHAEIVAIRSACKEADSFSLAGCTLYTSCEPCPMCLATALWARLDRVVYAADRDDAAKGGFDDRAFYDLFGTGRANEHHDWPTKVDELRIPQAYDPFDAWLAKQDRTDY</sequence>
<dbReference type="Pfam" id="PF00383">
    <property type="entry name" value="dCMP_cyt_deam_1"/>
    <property type="match status" value="1"/>
</dbReference>
<evidence type="ECO:0000256" key="2">
    <source>
        <dbReference type="ARBA" id="ARBA00022723"/>
    </source>
</evidence>
<proteinExistence type="inferred from homology"/>
<dbReference type="Proteomes" id="UP000033772">
    <property type="component" value="Unassembled WGS sequence"/>
</dbReference>